<dbReference type="AlphaFoldDB" id="A0A0K2VA12"/>
<organism evidence="1">
    <name type="scientific">Lepeophtheirus salmonis</name>
    <name type="common">Salmon louse</name>
    <name type="synonym">Caligus salmonis</name>
    <dbReference type="NCBI Taxonomy" id="72036"/>
    <lineage>
        <taxon>Eukaryota</taxon>
        <taxon>Metazoa</taxon>
        <taxon>Ecdysozoa</taxon>
        <taxon>Arthropoda</taxon>
        <taxon>Crustacea</taxon>
        <taxon>Multicrustacea</taxon>
        <taxon>Hexanauplia</taxon>
        <taxon>Copepoda</taxon>
        <taxon>Siphonostomatoida</taxon>
        <taxon>Caligidae</taxon>
        <taxon>Lepeophtheirus</taxon>
    </lineage>
</organism>
<protein>
    <submittedName>
        <fullName evidence="1">Uncharacterized protein</fullName>
    </submittedName>
</protein>
<proteinExistence type="predicted"/>
<reference evidence="1" key="1">
    <citation type="submission" date="2014-05" db="EMBL/GenBank/DDBJ databases">
        <authorList>
            <person name="Chronopoulou M."/>
        </authorList>
    </citation>
    <scope>NUCLEOTIDE SEQUENCE</scope>
    <source>
        <tissue evidence="1">Whole organism</tissue>
    </source>
</reference>
<accession>A0A0K2VA12</accession>
<name>A0A0K2VA12_LEPSM</name>
<sequence length="31" mass="3577">MRISSPSCPKKILLEVSRSERPRLFFIDTLG</sequence>
<evidence type="ECO:0000313" key="1">
    <source>
        <dbReference type="EMBL" id="CDW47353.1"/>
    </source>
</evidence>
<dbReference type="EMBL" id="HACA01029992">
    <property type="protein sequence ID" value="CDW47353.1"/>
    <property type="molecule type" value="Transcribed_RNA"/>
</dbReference>